<accession>A0A2W6IFK0</accession>
<evidence type="ECO:0000313" key="3">
    <source>
        <dbReference type="Proteomes" id="UP000249614"/>
    </source>
</evidence>
<dbReference type="AlphaFoldDB" id="A0A2W6IFK0"/>
<sequence length="425" mass="46414">MASVAYAQLPFQEQIEFFRRKKNVLTESYLDVWEAEHDTSFMVAGANRDALLADFRQSIDRVIAEGRTLEQFREDFDRIVATHGWDYNGGRNWRSRVIYETNLRQSYNAGRWAQLQQLVKVRPFWRYNHNDAVEHPRPLHVSWNGMVLRHDDPWWRYHYPSNGWGCQCYVDALNERDLRRLGKDGPDTAPEVVMQSVMVGQRSPGGPRTVLTPAGVDPGFGYAPGATADHWPSGRGGPATPPSLTGQLTSGLQNALETGARLPAAPAASSAAQALARPRARDALQAGYASWLASIDADTAHAARYLAGALSPGLVSQLQRAAVRPATAAFAVLAEQLPITRPGAVAIAAAELPIRLLDAVAILLDVAAGHLRYVLAVGRPAFMVVDVAISETGVSTIQPQLQMLMPSDLKRSVADGTLQLLQGAL</sequence>
<comment type="caution">
    <text evidence="2">The sequence shown here is derived from an EMBL/GenBank/DDBJ whole genome shotgun (WGS) entry which is preliminary data.</text>
</comment>
<dbReference type="Proteomes" id="UP000249614">
    <property type="component" value="Unassembled WGS sequence"/>
</dbReference>
<feature type="domain" description="Phage head morphogenesis" evidence="1">
    <location>
        <begin position="55"/>
        <end position="170"/>
    </location>
</feature>
<dbReference type="RefSeq" id="WP_111111873.1">
    <property type="nucleotide sequence ID" value="NZ_LXXM01000101.1"/>
</dbReference>
<protein>
    <recommendedName>
        <fullName evidence="1">Phage head morphogenesis domain-containing protein</fullName>
    </recommendedName>
</protein>
<organism evidence="2 3">
    <name type="scientific">Stenotrophomonas maltophilia</name>
    <name type="common">Pseudomonas maltophilia</name>
    <name type="synonym">Xanthomonas maltophilia</name>
    <dbReference type="NCBI Taxonomy" id="40324"/>
    <lineage>
        <taxon>Bacteria</taxon>
        <taxon>Pseudomonadati</taxon>
        <taxon>Pseudomonadota</taxon>
        <taxon>Gammaproteobacteria</taxon>
        <taxon>Lysobacterales</taxon>
        <taxon>Lysobacteraceae</taxon>
        <taxon>Stenotrophomonas</taxon>
        <taxon>Stenotrophomonas maltophilia group</taxon>
    </lineage>
</organism>
<evidence type="ECO:0000313" key="2">
    <source>
        <dbReference type="EMBL" id="PZS94327.1"/>
    </source>
</evidence>
<proteinExistence type="predicted"/>
<dbReference type="EMBL" id="LXXM01000101">
    <property type="protein sequence ID" value="PZS94327.1"/>
    <property type="molecule type" value="Genomic_DNA"/>
</dbReference>
<gene>
    <name evidence="2" type="ORF">A7X83_04950</name>
</gene>
<reference evidence="2 3" key="1">
    <citation type="submission" date="2016-05" db="EMBL/GenBank/DDBJ databases">
        <authorList>
            <person name="Lavstsen T."/>
            <person name="Jespersen J.S."/>
        </authorList>
    </citation>
    <scope>NUCLEOTIDE SEQUENCE [LARGE SCALE GENOMIC DNA]</scope>
    <source>
        <strain evidence="2 3">SM-5815</strain>
    </source>
</reference>
<dbReference type="Pfam" id="PF04233">
    <property type="entry name" value="Phage_Mu_F"/>
    <property type="match status" value="1"/>
</dbReference>
<evidence type="ECO:0000259" key="1">
    <source>
        <dbReference type="Pfam" id="PF04233"/>
    </source>
</evidence>
<name>A0A2W6IFK0_STEMA</name>
<dbReference type="InterPro" id="IPR006528">
    <property type="entry name" value="Phage_head_morphogenesis_dom"/>
</dbReference>